<dbReference type="WBParaSite" id="JU765_v2.g12345.t1">
    <property type="protein sequence ID" value="JU765_v2.g12345.t1"/>
    <property type="gene ID" value="JU765_v2.g12345"/>
</dbReference>
<dbReference type="Proteomes" id="UP000887576">
    <property type="component" value="Unplaced"/>
</dbReference>
<name>A0AC34Q2Q7_9BILA</name>
<evidence type="ECO:0000313" key="1">
    <source>
        <dbReference type="Proteomes" id="UP000887576"/>
    </source>
</evidence>
<proteinExistence type="predicted"/>
<protein>
    <submittedName>
        <fullName evidence="2">ABC transporter domain-containing protein</fullName>
    </submittedName>
</protein>
<reference evidence="2" key="1">
    <citation type="submission" date="2022-11" db="UniProtKB">
        <authorList>
            <consortium name="WormBaseParasite"/>
        </authorList>
    </citation>
    <scope>IDENTIFICATION</scope>
</reference>
<sequence>MIGLRKTFEKKYSDIYYPSWPVTGSAYDLIIPPNISKPDGTILDLNVVFNHQKGDCDFLNITIINDATYNVQIDFFYSPKTPITQELMEKHFQPRFVNPDILGVFKNNPSFPGYELFKNYTISVSSQVTGYSDEKSMVDNITRVFSTQCDVALIGGIVFDNQFATSGNIEQAASNITYTIRLSNTKRRSKTDNNGFQPWDTKQLFSIIYVSGPVNRKQEDGGEPGYWEEGFLTIQRGVDASIARMLNATDLSDQPFQLGQDDVYLAMQRFPFPAYSSKIIEVGAFFLPTVLVFSLMTTVIYIVREIVMEKENRLKEYMKVMGLSQWIHWVAYLIVNYAKVLVTIIILSILMYFVTEKSDPTIAFVLYALFAFDAVYFAFLVSTFLQSGTAGTLMAVLGWMLLYFWYSYFGNINTQVPQTLGVKLVNCINPDVALGLGINLIAQHETQSSGMHWGDIATPPSPDESLTMLHLFIMMIFDAFLFMILTWYVEAVNPGGEGVPQKPYFFILPSYWFPNSGQKQKFIENYHDEILPTSKVEAEPPLTPAIVISNLCKTYGTSFMKKLFDCKFGKTGEKKAVDRLCLKMYGGQLTALLGHNGAGKSTTFSMLTGVISPSSGTAYINDYDIRNSLSQIRKSLGLCPQYNILFDTLTVMEHLEFFSLLKGRGWDKNEAMDILTRLKIDFKKDARAGTLSGGQKRKLSLAIALIGGSEVVMLDEPTSGMDPGARHETWTLLQAEKSNRTMLLTTHYMEEADLLGDRIAIMAHGQLQCVGSSMFLKNLYGAGYHLTVVYRRDLTAQQLQKAYTDTLFVLQKHSSQAEMHQSVGLEATFLLPNSDRPRFPRMFKDLEESQYDIGIESFGVSITTMEEVFLKVNEIANEQKRILEGEEEAMDYGNHNREYDKLESAKVSDRVTGAAYYMQHAKAMFIKRAIYFFRRWTLFIPQLIIPVLYMALLVWASTTIPGPKEQDPLVLDLSMFAKSSSANIFIDKNSTTLNNWSFEQLVAKAVKDLNPTVSTTFKYTDQTDTMSNAMINGTKNDGTRHFGLHNPVGFQQFDMIQWIKWFGYGLTDVHPLFYDMSLTPRIFNAYFNNFGLHSPPIAMAIADTAILREQTNRTDIKINVINHPLPPTNADTLKNKDISNGSAFILGYAIIVSMSMVVSGYATYLIRERQKKSKHMQMMAGMRPWLYWLTTVIWDGVCFLLPTFLFLVIFKLFNIKQYTGRAASAIDLAVIMLLFGWTAIPFVYSFSFAFSTSPKGYTMITMYNIITGMIGSIAVPIIKQTANDDAAYFWEVLLSLFFPTYNLSNAFGKIYNNEYARSACQTLDCTNEYIKTAAASCCSSSADEKIYTDSILSTYNKRGLGFAVIFLAIQGFLFWFTTIAIEKSWWSRFKAKCSSGSKQGVQNMAFDWNTEDGANSIEDNDVIREKEQMSRASSNEAAVVVKNLKKWYGNFNAVKGINFHVDKGECFGLLGVNGAGKTSTFQMLTGENTVSEGNAYITGYSVITDWRQAGYHIGYCPQYDAIIKEMSGEETLYMFARLRGIREKEIPRIVNSIVDAIGIRIYAKRQIKTYSGGNKRRLSLGIALVGMPDVLLLDEPTTGVDPKARRVIWDILAKVRELGSALVLTSHSMEECEALCTNLAIMVYGKFKCIGSAQHIKSKYGAGYTLLMRIDPRYADTVKKEIYRRFPGSTLKEEQVQQLNFEVKKIEGQTWSMLFEELESICEPFHIADYSLSQTTLEQVFLEFSREAAIISSNGDAFPAKNNGTTNENGTFNTLL</sequence>
<organism evidence="1 2">
    <name type="scientific">Panagrolaimus sp. JU765</name>
    <dbReference type="NCBI Taxonomy" id="591449"/>
    <lineage>
        <taxon>Eukaryota</taxon>
        <taxon>Metazoa</taxon>
        <taxon>Ecdysozoa</taxon>
        <taxon>Nematoda</taxon>
        <taxon>Chromadorea</taxon>
        <taxon>Rhabditida</taxon>
        <taxon>Tylenchina</taxon>
        <taxon>Panagrolaimomorpha</taxon>
        <taxon>Panagrolaimoidea</taxon>
        <taxon>Panagrolaimidae</taxon>
        <taxon>Panagrolaimus</taxon>
    </lineage>
</organism>
<accession>A0AC34Q2Q7</accession>
<evidence type="ECO:0000313" key="2">
    <source>
        <dbReference type="WBParaSite" id="JU765_v2.g12345.t1"/>
    </source>
</evidence>